<name>A0A182EPW7_ONCOC</name>
<dbReference type="InterPro" id="IPR016095">
    <property type="entry name" value="Ribosomal_uL1_3-a/b-sand"/>
</dbReference>
<accession>A0A182EPW7</accession>
<protein>
    <recommendedName>
        <fullName evidence="4">Ribosomal protein</fullName>
    </recommendedName>
</protein>
<organism evidence="7">
    <name type="scientific">Onchocerca ochengi</name>
    <name type="common">Filarial nematode worm</name>
    <dbReference type="NCBI Taxonomy" id="42157"/>
    <lineage>
        <taxon>Eukaryota</taxon>
        <taxon>Metazoa</taxon>
        <taxon>Ecdysozoa</taxon>
        <taxon>Nematoda</taxon>
        <taxon>Chromadorea</taxon>
        <taxon>Rhabditida</taxon>
        <taxon>Spirurina</taxon>
        <taxon>Spiruromorpha</taxon>
        <taxon>Filarioidea</taxon>
        <taxon>Onchocercidae</taxon>
        <taxon>Onchocerca</taxon>
    </lineage>
</organism>
<dbReference type="PROSITE" id="PS01199">
    <property type="entry name" value="RIBOSOMAL_L1"/>
    <property type="match status" value="1"/>
</dbReference>
<dbReference type="PANTHER" id="PTHR23105">
    <property type="entry name" value="RIBOSOMAL PROTEIN L7AE FAMILY MEMBER"/>
    <property type="match status" value="1"/>
</dbReference>
<keyword evidence="2 4" id="KW-0689">Ribosomal protein</keyword>
<dbReference type="AlphaFoldDB" id="A0A182EPW7"/>
<dbReference type="SUPFAM" id="SSF56808">
    <property type="entry name" value="Ribosomal protein L1"/>
    <property type="match status" value="1"/>
</dbReference>
<keyword evidence="6" id="KW-1185">Reference proteome</keyword>
<sequence length="299" mass="33892">MRLQNILYISKCFLDYGTTHILGINIGFLDSFVEIVRVWLAVGALGCVCLRWCMHSRHVHGCACVICAYVDIWYYSVGVRYYKMSKIPRDTLVECVNEVLKASKEKKRKFRETVELQIALKNYDPQKDKRFSGSVRLKNIPRPNMKVCVLGDQQHCDEANANSIPCMNADELKKLNKNKKLIKKLAKGYDAFLASEALIKQIPRILGPGLNKAGKFPSVVAHSEPLIAKIEEIRSTIKFQMKKVLCLSVAIGHVGMTPEELVSNIALSINFLVSLLKKNWQNVRSLHIKSTMGPPQRLY</sequence>
<dbReference type="CDD" id="cd00403">
    <property type="entry name" value="Ribosomal_L1"/>
    <property type="match status" value="1"/>
</dbReference>
<dbReference type="WBParaSite" id="nOo.2.0.1.t10176-RA">
    <property type="protein sequence ID" value="nOo.2.0.1.t10176-RA"/>
    <property type="gene ID" value="nOo.2.0.1.g10176"/>
</dbReference>
<evidence type="ECO:0000313" key="7">
    <source>
        <dbReference type="WBParaSite" id="nOo.2.0.1.t10176-RA"/>
    </source>
</evidence>
<keyword evidence="3 4" id="KW-0687">Ribonucleoprotein</keyword>
<reference evidence="7" key="1">
    <citation type="submission" date="2016-06" db="UniProtKB">
        <authorList>
            <consortium name="WormBaseParasite"/>
        </authorList>
    </citation>
    <scope>IDENTIFICATION</scope>
</reference>
<dbReference type="GO" id="GO:1990904">
    <property type="term" value="C:ribonucleoprotein complex"/>
    <property type="evidence" value="ECO:0007669"/>
    <property type="project" value="UniProtKB-KW"/>
</dbReference>
<dbReference type="Gene3D" id="3.40.50.790">
    <property type="match status" value="1"/>
</dbReference>
<evidence type="ECO:0000256" key="4">
    <source>
        <dbReference type="RuleBase" id="RU000659"/>
    </source>
</evidence>
<dbReference type="GO" id="GO:0005840">
    <property type="term" value="C:ribosome"/>
    <property type="evidence" value="ECO:0007669"/>
    <property type="project" value="UniProtKB-KW"/>
</dbReference>
<evidence type="ECO:0000256" key="1">
    <source>
        <dbReference type="ARBA" id="ARBA00010531"/>
    </source>
</evidence>
<dbReference type="Proteomes" id="UP000271087">
    <property type="component" value="Unassembled WGS sequence"/>
</dbReference>
<dbReference type="FunFam" id="3.30.190.20:FF:000009">
    <property type="entry name" value="Ribosomal protein L10a"/>
    <property type="match status" value="1"/>
</dbReference>
<dbReference type="Gene3D" id="3.30.190.20">
    <property type="match status" value="1"/>
</dbReference>
<proteinExistence type="inferred from homology"/>
<dbReference type="InterPro" id="IPR023673">
    <property type="entry name" value="Ribosomal_uL1_CS"/>
</dbReference>
<dbReference type="FunFam" id="3.30.190.20:FF:000006">
    <property type="entry name" value="Ribosomal protein"/>
    <property type="match status" value="1"/>
</dbReference>
<evidence type="ECO:0000313" key="6">
    <source>
        <dbReference type="Proteomes" id="UP000271087"/>
    </source>
</evidence>
<dbReference type="InterPro" id="IPR050257">
    <property type="entry name" value="eL8/uL1-like"/>
</dbReference>
<dbReference type="STRING" id="42157.A0A182EPW7"/>
<dbReference type="Pfam" id="PF00687">
    <property type="entry name" value="Ribosomal_L1"/>
    <property type="match status" value="1"/>
</dbReference>
<dbReference type="FunFam" id="3.40.50.790:FF:000002">
    <property type="entry name" value="Ribosomal protein"/>
    <property type="match status" value="1"/>
</dbReference>
<dbReference type="OrthoDB" id="2449818at2759"/>
<dbReference type="EMBL" id="UYRW01005591">
    <property type="protein sequence ID" value="VDM93903.1"/>
    <property type="molecule type" value="Genomic_DNA"/>
</dbReference>
<dbReference type="GO" id="GO:0003723">
    <property type="term" value="F:RNA binding"/>
    <property type="evidence" value="ECO:0007669"/>
    <property type="project" value="InterPro"/>
</dbReference>
<dbReference type="InterPro" id="IPR023674">
    <property type="entry name" value="Ribosomal_uL1-like"/>
</dbReference>
<comment type="similarity">
    <text evidence="1 4">Belongs to the universal ribosomal protein uL1 family.</text>
</comment>
<dbReference type="InterPro" id="IPR028364">
    <property type="entry name" value="Ribosomal_uL1/biogenesis"/>
</dbReference>
<gene>
    <name evidence="5" type="ORF">NOO_LOCUS10176</name>
</gene>
<evidence type="ECO:0000256" key="3">
    <source>
        <dbReference type="ARBA" id="ARBA00023274"/>
    </source>
</evidence>
<evidence type="ECO:0000313" key="5">
    <source>
        <dbReference type="EMBL" id="VDM93903.1"/>
    </source>
</evidence>
<evidence type="ECO:0000256" key="2">
    <source>
        <dbReference type="ARBA" id="ARBA00022980"/>
    </source>
</evidence>
<reference evidence="5 6" key="2">
    <citation type="submission" date="2018-08" db="EMBL/GenBank/DDBJ databases">
        <authorList>
            <person name="Laetsch R D."/>
            <person name="Stevens L."/>
            <person name="Kumar S."/>
            <person name="Blaxter L. M."/>
        </authorList>
    </citation>
    <scope>NUCLEOTIDE SEQUENCE [LARGE SCALE GENOMIC DNA]</scope>
</reference>